<protein>
    <submittedName>
        <fullName evidence="2">Uncharacterized protein</fullName>
    </submittedName>
</protein>
<reference evidence="2" key="1">
    <citation type="submission" date="2021-03" db="EMBL/GenBank/DDBJ databases">
        <authorList>
            <person name="Palmer J.M."/>
        </authorList>
    </citation>
    <scope>NUCLEOTIDE SEQUENCE</scope>
    <source>
        <strain evidence="2">ARV_011</strain>
    </source>
</reference>
<feature type="compositionally biased region" description="Acidic residues" evidence="1">
    <location>
        <begin position="367"/>
        <end position="376"/>
    </location>
</feature>
<feature type="compositionally biased region" description="Acidic residues" evidence="1">
    <location>
        <begin position="35"/>
        <end position="57"/>
    </location>
</feature>
<dbReference type="InterPro" id="IPR021858">
    <property type="entry name" value="Fun_TF"/>
</dbReference>
<proteinExistence type="predicted"/>
<evidence type="ECO:0000313" key="3">
    <source>
        <dbReference type="Proteomes" id="UP000790833"/>
    </source>
</evidence>
<dbReference type="AlphaFoldDB" id="A0A9P8ALB6"/>
<dbReference type="Pfam" id="PF11951">
    <property type="entry name" value="Fungal_trans_2"/>
    <property type="match status" value="1"/>
</dbReference>
<accession>A0A9P8ALB6</accession>
<keyword evidence="3" id="KW-1185">Reference proteome</keyword>
<comment type="caution">
    <text evidence="2">The sequence shown here is derived from an EMBL/GenBank/DDBJ whole genome shotgun (WGS) entry which is preliminary data.</text>
</comment>
<organism evidence="2 3">
    <name type="scientific">Scheffersomyces spartinae</name>
    <dbReference type="NCBI Taxonomy" id="45513"/>
    <lineage>
        <taxon>Eukaryota</taxon>
        <taxon>Fungi</taxon>
        <taxon>Dikarya</taxon>
        <taxon>Ascomycota</taxon>
        <taxon>Saccharomycotina</taxon>
        <taxon>Pichiomycetes</taxon>
        <taxon>Debaryomycetaceae</taxon>
        <taxon>Scheffersomyces</taxon>
    </lineage>
</organism>
<feature type="region of interest" description="Disordered" evidence="1">
    <location>
        <begin position="30"/>
        <end position="57"/>
    </location>
</feature>
<sequence length="610" mass="71736">MGTLFDSNEYRLEDSFQRGAIRLNSSDVVTYSDELGSDDDDDADDDDDDNDDDDDDVQNAVVRKRRLNLEHEILLNQSYVRDSLLNYAKLTIIGIKGPNYQFNAQNMMHILYPKFIYNMDSDDDWLKQVTVINKLFSFHSDETIQVTKLFKSLISQFEISNHLTFVKNYYPNNYLELLVSPFIKEVTFELIYDENYIPLIKTPSFETVDAKLKLQLKLIVIYLILGISSFNKYLKEHRKSNTNEIQQDLRTSIEIRKIAITLINLHLDEYDTTRFPDDDYEYETTFLLAILLNIQLDTYFSIFENLELLFAIGSHIVNKKLSNGSSPLGIFLSTLFRIVKVFFESTHSIDVHNYSIEGRYKDKGDPSDDDDDEEEEVSIKDSSIKISKSKSTISYDDVSNETQWYTKEPNFNKDNIDPELVYLMYGIPKSLIDMFVEVVLLANDRKIFLSNMKLQKPPPGFYSKCGKLERQIFNWGHPSIPSNATFKQLKTHYNVMLFYNAMIAFYLKIVKRAQWYIYKENVRELYRYFTKLIEIEDPNVKPIFWALLIAGSELPDKKKEIIEYWKRSQKSNYWRARQISYEVWGAREEGDESVDWMDKVREWDVVLCLV</sequence>
<dbReference type="EMBL" id="JAHMUF010000002">
    <property type="protein sequence ID" value="KAG7195904.1"/>
    <property type="molecule type" value="Genomic_DNA"/>
</dbReference>
<dbReference type="OrthoDB" id="3477330at2759"/>
<dbReference type="Proteomes" id="UP000790833">
    <property type="component" value="Unassembled WGS sequence"/>
</dbReference>
<evidence type="ECO:0000256" key="1">
    <source>
        <dbReference type="SAM" id="MobiDB-lite"/>
    </source>
</evidence>
<dbReference type="GeneID" id="66115663"/>
<gene>
    <name evidence="2" type="ORF">KQ657_002289</name>
</gene>
<feature type="region of interest" description="Disordered" evidence="1">
    <location>
        <begin position="360"/>
        <end position="382"/>
    </location>
</feature>
<dbReference type="RefSeq" id="XP_043051449.1">
    <property type="nucleotide sequence ID" value="XM_043193061.1"/>
</dbReference>
<evidence type="ECO:0000313" key="2">
    <source>
        <dbReference type="EMBL" id="KAG7195904.1"/>
    </source>
</evidence>
<name>A0A9P8ALB6_9ASCO</name>